<dbReference type="RefSeq" id="WP_068768418.1">
    <property type="nucleotide sequence ID" value="NZ_CP109796.1"/>
</dbReference>
<dbReference type="InterPro" id="IPR039426">
    <property type="entry name" value="TonB-dep_rcpt-like"/>
</dbReference>
<gene>
    <name evidence="13" type="ORF">AW736_00925</name>
</gene>
<feature type="signal peptide" evidence="11">
    <location>
        <begin position="1"/>
        <end position="30"/>
    </location>
</feature>
<evidence type="ECO:0000256" key="11">
    <source>
        <dbReference type="SAM" id="SignalP"/>
    </source>
</evidence>
<feature type="chain" id="PRO_5008088963" description="TonB-dependent receptor plug domain-containing protein" evidence="11">
    <location>
        <begin position="31"/>
        <end position="936"/>
    </location>
</feature>
<dbReference type="Gene3D" id="2.170.130.10">
    <property type="entry name" value="TonB-dependent receptor, plug domain"/>
    <property type="match status" value="1"/>
</dbReference>
<evidence type="ECO:0000256" key="2">
    <source>
        <dbReference type="ARBA" id="ARBA00022448"/>
    </source>
</evidence>
<accession>A0A178IK68</accession>
<keyword evidence="2" id="KW-0813">Transport</keyword>
<dbReference type="PANTHER" id="PTHR32552:SF68">
    <property type="entry name" value="FERRICHROME OUTER MEMBRANE TRANSPORTER_PHAGE RECEPTOR"/>
    <property type="match status" value="1"/>
</dbReference>
<proteinExistence type="predicted"/>
<dbReference type="Pfam" id="PF07715">
    <property type="entry name" value="Plug"/>
    <property type="match status" value="1"/>
</dbReference>
<keyword evidence="5" id="KW-0812">Transmembrane</keyword>
<evidence type="ECO:0000256" key="4">
    <source>
        <dbReference type="ARBA" id="ARBA00022496"/>
    </source>
</evidence>
<dbReference type="Gene3D" id="2.40.170.20">
    <property type="entry name" value="TonB-dependent receptor, beta-barrel domain"/>
    <property type="match status" value="1"/>
</dbReference>
<evidence type="ECO:0000313" key="14">
    <source>
        <dbReference type="Proteomes" id="UP000078486"/>
    </source>
</evidence>
<dbReference type="STRING" id="1184151.AW736_00925"/>
<dbReference type="InterPro" id="IPR036942">
    <property type="entry name" value="Beta-barrel_TonB_sf"/>
</dbReference>
<organism evidence="13 14">
    <name type="scientific">Termitidicoccus mucosus</name>
    <dbReference type="NCBI Taxonomy" id="1184151"/>
    <lineage>
        <taxon>Bacteria</taxon>
        <taxon>Pseudomonadati</taxon>
        <taxon>Verrucomicrobiota</taxon>
        <taxon>Opitutia</taxon>
        <taxon>Opitutales</taxon>
        <taxon>Opitutaceae</taxon>
        <taxon>Termitidicoccus</taxon>
    </lineage>
</organism>
<protein>
    <recommendedName>
        <fullName evidence="12">TonB-dependent receptor plug domain-containing protein</fullName>
    </recommendedName>
</protein>
<keyword evidence="4" id="KW-0410">Iron transport</keyword>
<keyword evidence="10" id="KW-0998">Cell outer membrane</keyword>
<dbReference type="InterPro" id="IPR037066">
    <property type="entry name" value="Plug_dom_sf"/>
</dbReference>
<evidence type="ECO:0000256" key="3">
    <source>
        <dbReference type="ARBA" id="ARBA00022452"/>
    </source>
</evidence>
<dbReference type="SUPFAM" id="SSF56935">
    <property type="entry name" value="Porins"/>
    <property type="match status" value="1"/>
</dbReference>
<dbReference type="EMBL" id="LRRQ01000062">
    <property type="protein sequence ID" value="OAM90283.1"/>
    <property type="molecule type" value="Genomic_DNA"/>
</dbReference>
<comment type="subcellular location">
    <subcellularLocation>
        <location evidence="1">Cell outer membrane</location>
        <topology evidence="1">Multi-pass membrane protein</topology>
    </subcellularLocation>
</comment>
<comment type="caution">
    <text evidence="13">The sequence shown here is derived from an EMBL/GenBank/DDBJ whole genome shotgun (WGS) entry which is preliminary data.</text>
</comment>
<keyword evidence="3" id="KW-1134">Transmembrane beta strand</keyword>
<evidence type="ECO:0000256" key="9">
    <source>
        <dbReference type="ARBA" id="ARBA00023136"/>
    </source>
</evidence>
<keyword evidence="9" id="KW-0472">Membrane</keyword>
<keyword evidence="14" id="KW-1185">Reference proteome</keyword>
<dbReference type="InterPro" id="IPR012910">
    <property type="entry name" value="Plug_dom"/>
</dbReference>
<evidence type="ECO:0000256" key="1">
    <source>
        <dbReference type="ARBA" id="ARBA00004571"/>
    </source>
</evidence>
<keyword evidence="8" id="KW-0406">Ion transport</keyword>
<evidence type="ECO:0000259" key="12">
    <source>
        <dbReference type="Pfam" id="PF07715"/>
    </source>
</evidence>
<evidence type="ECO:0000256" key="10">
    <source>
        <dbReference type="ARBA" id="ARBA00023237"/>
    </source>
</evidence>
<keyword evidence="6 11" id="KW-0732">Signal</keyword>
<name>A0A178IK68_9BACT</name>
<dbReference type="Proteomes" id="UP000078486">
    <property type="component" value="Unassembled WGS sequence"/>
</dbReference>
<feature type="domain" description="TonB-dependent receptor plug" evidence="12">
    <location>
        <begin position="96"/>
        <end position="187"/>
    </location>
</feature>
<evidence type="ECO:0000256" key="7">
    <source>
        <dbReference type="ARBA" id="ARBA00023004"/>
    </source>
</evidence>
<dbReference type="GO" id="GO:0015344">
    <property type="term" value="F:siderophore uptake transmembrane transporter activity"/>
    <property type="evidence" value="ECO:0007669"/>
    <property type="project" value="TreeGrafter"/>
</dbReference>
<keyword evidence="7" id="KW-0408">Iron</keyword>
<evidence type="ECO:0000313" key="13">
    <source>
        <dbReference type="EMBL" id="OAM90283.1"/>
    </source>
</evidence>
<dbReference type="PANTHER" id="PTHR32552">
    <property type="entry name" value="FERRICHROME IRON RECEPTOR-RELATED"/>
    <property type="match status" value="1"/>
</dbReference>
<dbReference type="AlphaFoldDB" id="A0A178IK68"/>
<evidence type="ECO:0000256" key="8">
    <source>
        <dbReference type="ARBA" id="ARBA00023065"/>
    </source>
</evidence>
<dbReference type="GO" id="GO:0009279">
    <property type="term" value="C:cell outer membrane"/>
    <property type="evidence" value="ECO:0007669"/>
    <property type="project" value="UniProtKB-SubCell"/>
</dbReference>
<evidence type="ECO:0000256" key="5">
    <source>
        <dbReference type="ARBA" id="ARBA00022692"/>
    </source>
</evidence>
<reference evidence="13 14" key="1">
    <citation type="submission" date="2016-01" db="EMBL/GenBank/DDBJ databases">
        <title>High potential of lignocellulose degradation of a new Verrucomicrobia species.</title>
        <authorList>
            <person name="Wang Y."/>
            <person name="Shi Y."/>
            <person name="Qiu Z."/>
            <person name="Liu S."/>
            <person name="Yang H."/>
        </authorList>
    </citation>
    <scope>NUCLEOTIDE SEQUENCE [LARGE SCALE GENOMIC DNA]</scope>
    <source>
        <strain evidence="13 14">TSB47</strain>
    </source>
</reference>
<dbReference type="OrthoDB" id="9763670at2"/>
<sequence>MKNPNYIIRTTLAGLLPLVAGVALFGQAVAQPADDEPPAPPPAAVVTGTATSAQAQADDQGEDVVVLEEFTVKTSKEESYIGATTTAGTRVVADILDLPFSIQVLSKDFIDDFQLLDFEEQAAYIGGMTPGDPATGTPSNSLRGYGVPVFRNGFRRTQRPESNSIRQTEVIRGPQSALFGRTSPGGVVNMLSKQPQTKFKTAATAIYGSYANQRTSAYVTGPLIPRKLFYRIDAEYYDMERNTDYWFDRTFNLSGSVIYKFTADTALTAEFEHTKKFMNDSSVGGYTIDRSADPLYEQFLADPLNADYAQHSPYWRRVALFDYDNTAVRDRLTSFNAAGTERRTTRENDSFYLKLEHRFAPDVSMRVNFGYSARDFLQHTLSSLSIWDPDWQASYNSAYVPSSDHSDGNWGLQSGKWTQNDNITPAYPGRRTQALHFDYDYKEYGFQIDFTKNWRTAVRQSSLLTFDYFREKSSFRQWYLRGDPTATTGRNSALREALATMLGYPGAAQLPNDIWSAYVTPDPFHLDTVLPLPGGRTITAGALYSLTPPYDSAAYPWTPRNAYDDVARMYSNIYDMDRLTYGALLSHQVSLFDDRVYLIGTLRQDFSEVERRIPYDWVVAEHARAQAAHPQIDLGTPIDMENPASAQIVKVGRENTGNTRAMSYSAGVSYSVLRDKKLIAYVSYGKSFDPEMQVDPFTGEIFGNRTATGVDAGLKGILRAPGGIVLQYEVAVFKITEKNAAVRNPLWEDNSNLANEVEDLAELPAYYVPVTSKGNGMSIDIKGDNFFTPGLALNGKIDWLDKTYATYPGRDDPTQPQYRVGGRFTNTPARSLGVGASYKIQSGPLKSLKFGLSHTYTPRRLMTYFDPATTSALAQDARWLPRQSLWGAFVSYPRRFGKLFVLFQVNAKNLFDDMTITPASYMPNGREITGQVTVEF</sequence>
<evidence type="ECO:0000256" key="6">
    <source>
        <dbReference type="ARBA" id="ARBA00022729"/>
    </source>
</evidence>